<comment type="subcellular location">
    <subcellularLocation>
        <location evidence="1 3">Cytoplasm</location>
    </subcellularLocation>
</comment>
<dbReference type="CDD" id="cd04458">
    <property type="entry name" value="CSP_CDS"/>
    <property type="match status" value="1"/>
</dbReference>
<evidence type="ECO:0000256" key="3">
    <source>
        <dbReference type="RuleBase" id="RU000408"/>
    </source>
</evidence>
<dbReference type="PIRSF" id="PIRSF002599">
    <property type="entry name" value="Cold_shock_A"/>
    <property type="match status" value="1"/>
</dbReference>
<gene>
    <name evidence="5" type="ORF">SAMN04515671_4247</name>
</gene>
<sequence length="68" mass="7242">MAQGTVKWFNAEKGYGFISPDDGSGDVFVHYSAIGGSGYKSLEEGQRVTFEVEQSPKGPQATNVTPGE</sequence>
<dbReference type="RefSeq" id="WP_090480129.1">
    <property type="nucleotide sequence ID" value="NZ_LT629710.1"/>
</dbReference>
<evidence type="ECO:0000313" key="6">
    <source>
        <dbReference type="Proteomes" id="UP000198741"/>
    </source>
</evidence>
<dbReference type="SUPFAM" id="SSF50249">
    <property type="entry name" value="Nucleic acid-binding proteins"/>
    <property type="match status" value="1"/>
</dbReference>
<accession>A0A1H0SQV9</accession>
<name>A0A1H0SQV9_9ACTN</name>
<dbReference type="EMBL" id="LT629710">
    <property type="protein sequence ID" value="SDP44140.1"/>
    <property type="molecule type" value="Genomic_DNA"/>
</dbReference>
<dbReference type="Gene3D" id="2.40.50.140">
    <property type="entry name" value="Nucleic acid-binding proteins"/>
    <property type="match status" value="1"/>
</dbReference>
<dbReference type="OrthoDB" id="7477356at2"/>
<dbReference type="InterPro" id="IPR012156">
    <property type="entry name" value="Cold_shock_CspA"/>
</dbReference>
<feature type="domain" description="CSD" evidence="4">
    <location>
        <begin position="1"/>
        <end position="66"/>
    </location>
</feature>
<dbReference type="GO" id="GO:0003677">
    <property type="term" value="F:DNA binding"/>
    <property type="evidence" value="ECO:0007669"/>
    <property type="project" value="UniProtKB-KW"/>
</dbReference>
<dbReference type="InterPro" id="IPR050181">
    <property type="entry name" value="Cold_shock_domain"/>
</dbReference>
<reference evidence="5 6" key="1">
    <citation type="submission" date="2016-10" db="EMBL/GenBank/DDBJ databases">
        <authorList>
            <person name="de Groot N.N."/>
        </authorList>
    </citation>
    <scope>NUCLEOTIDE SEQUENCE [LARGE SCALE GENOMIC DNA]</scope>
    <source>
        <strain evidence="6">P4-7,KCTC 19426,CECT 7604</strain>
    </source>
</reference>
<dbReference type="InterPro" id="IPR019844">
    <property type="entry name" value="CSD_CS"/>
</dbReference>
<dbReference type="InterPro" id="IPR011129">
    <property type="entry name" value="CSD"/>
</dbReference>
<dbReference type="STRING" id="1090615.SAMN04515671_4247"/>
<dbReference type="Proteomes" id="UP000198741">
    <property type="component" value="Chromosome I"/>
</dbReference>
<dbReference type="PANTHER" id="PTHR11544">
    <property type="entry name" value="COLD SHOCK DOMAIN CONTAINING PROTEINS"/>
    <property type="match status" value="1"/>
</dbReference>
<evidence type="ECO:0000256" key="2">
    <source>
        <dbReference type="ARBA" id="ARBA00022490"/>
    </source>
</evidence>
<dbReference type="InterPro" id="IPR012340">
    <property type="entry name" value="NA-bd_OB-fold"/>
</dbReference>
<keyword evidence="6" id="KW-1185">Reference proteome</keyword>
<evidence type="ECO:0000256" key="1">
    <source>
        <dbReference type="ARBA" id="ARBA00004496"/>
    </source>
</evidence>
<dbReference type="Pfam" id="PF00313">
    <property type="entry name" value="CSD"/>
    <property type="match status" value="1"/>
</dbReference>
<keyword evidence="2" id="KW-0963">Cytoplasm</keyword>
<protein>
    <submittedName>
        <fullName evidence="5">Cold-shock DNA-binding protein family</fullName>
    </submittedName>
</protein>
<proteinExistence type="predicted"/>
<dbReference type="InterPro" id="IPR002059">
    <property type="entry name" value="CSP_DNA-bd"/>
</dbReference>
<dbReference type="GO" id="GO:0005737">
    <property type="term" value="C:cytoplasm"/>
    <property type="evidence" value="ECO:0007669"/>
    <property type="project" value="UniProtKB-SubCell"/>
</dbReference>
<dbReference type="PROSITE" id="PS00352">
    <property type="entry name" value="CSD_1"/>
    <property type="match status" value="1"/>
</dbReference>
<evidence type="ECO:0000259" key="4">
    <source>
        <dbReference type="PROSITE" id="PS51857"/>
    </source>
</evidence>
<keyword evidence="5" id="KW-0238">DNA-binding</keyword>
<dbReference type="SMART" id="SM00357">
    <property type="entry name" value="CSP"/>
    <property type="match status" value="1"/>
</dbReference>
<dbReference type="PROSITE" id="PS51857">
    <property type="entry name" value="CSD_2"/>
    <property type="match status" value="1"/>
</dbReference>
<dbReference type="PRINTS" id="PR00050">
    <property type="entry name" value="COLDSHOCK"/>
</dbReference>
<dbReference type="FunFam" id="2.40.50.140:FF:000006">
    <property type="entry name" value="Cold shock protein CspC"/>
    <property type="match status" value="1"/>
</dbReference>
<dbReference type="AlphaFoldDB" id="A0A1H0SQV9"/>
<evidence type="ECO:0000313" key="5">
    <source>
        <dbReference type="EMBL" id="SDP44140.1"/>
    </source>
</evidence>
<organism evidence="5 6">
    <name type="scientific">Nakamurella panacisegetis</name>
    <dbReference type="NCBI Taxonomy" id="1090615"/>
    <lineage>
        <taxon>Bacteria</taxon>
        <taxon>Bacillati</taxon>
        <taxon>Actinomycetota</taxon>
        <taxon>Actinomycetes</taxon>
        <taxon>Nakamurellales</taxon>
        <taxon>Nakamurellaceae</taxon>
        <taxon>Nakamurella</taxon>
    </lineage>
</organism>